<dbReference type="SUPFAM" id="SSF52518">
    <property type="entry name" value="Thiamin diphosphate-binding fold (THDP-binding)"/>
    <property type="match status" value="1"/>
</dbReference>
<dbReference type="InterPro" id="IPR012001">
    <property type="entry name" value="Thiamin_PyroP_enz_TPP-bd_dom"/>
</dbReference>
<dbReference type="EMBL" id="UINC01094891">
    <property type="protein sequence ID" value="SVC50515.1"/>
    <property type="molecule type" value="Genomic_DNA"/>
</dbReference>
<dbReference type="InterPro" id="IPR029061">
    <property type="entry name" value="THDP-binding"/>
</dbReference>
<dbReference type="GO" id="GO:0050660">
    <property type="term" value="F:flavin adenine dinucleotide binding"/>
    <property type="evidence" value="ECO:0007669"/>
    <property type="project" value="TreeGrafter"/>
</dbReference>
<dbReference type="InterPro" id="IPR045229">
    <property type="entry name" value="TPP_enz"/>
</dbReference>
<dbReference type="Gene3D" id="3.40.50.970">
    <property type="match status" value="1"/>
</dbReference>
<name>A0A382MQW3_9ZZZZ</name>
<protein>
    <recommendedName>
        <fullName evidence="2">Thiamine pyrophosphate enzyme N-terminal TPP-binding domain-containing protein</fullName>
    </recommendedName>
</protein>
<sequence length="52" mass="5511">VLVDCLLAQGVDTAFGVPGESYLAALDALYDVSDRLRFVACRQEGGAAYMAE</sequence>
<dbReference type="CDD" id="cd07035">
    <property type="entry name" value="TPP_PYR_POX_like"/>
    <property type="match status" value="1"/>
</dbReference>
<proteinExistence type="inferred from homology"/>
<accession>A0A382MQW3</accession>
<feature type="domain" description="Thiamine pyrophosphate enzyme N-terminal TPP-binding" evidence="2">
    <location>
        <begin position="1"/>
        <end position="52"/>
    </location>
</feature>
<dbReference type="GO" id="GO:0009099">
    <property type="term" value="P:L-valine biosynthetic process"/>
    <property type="evidence" value="ECO:0007669"/>
    <property type="project" value="TreeGrafter"/>
</dbReference>
<dbReference type="GO" id="GO:0009097">
    <property type="term" value="P:isoleucine biosynthetic process"/>
    <property type="evidence" value="ECO:0007669"/>
    <property type="project" value="TreeGrafter"/>
</dbReference>
<dbReference type="GO" id="GO:0005948">
    <property type="term" value="C:acetolactate synthase complex"/>
    <property type="evidence" value="ECO:0007669"/>
    <property type="project" value="TreeGrafter"/>
</dbReference>
<organism evidence="3">
    <name type="scientific">marine metagenome</name>
    <dbReference type="NCBI Taxonomy" id="408172"/>
    <lineage>
        <taxon>unclassified sequences</taxon>
        <taxon>metagenomes</taxon>
        <taxon>ecological metagenomes</taxon>
    </lineage>
</organism>
<dbReference type="PANTHER" id="PTHR18968">
    <property type="entry name" value="THIAMINE PYROPHOSPHATE ENZYMES"/>
    <property type="match status" value="1"/>
</dbReference>
<reference evidence="3" key="1">
    <citation type="submission" date="2018-05" db="EMBL/GenBank/DDBJ databases">
        <authorList>
            <person name="Lanie J.A."/>
            <person name="Ng W.-L."/>
            <person name="Kazmierczak K.M."/>
            <person name="Andrzejewski T.M."/>
            <person name="Davidsen T.M."/>
            <person name="Wayne K.J."/>
            <person name="Tettelin H."/>
            <person name="Glass J.I."/>
            <person name="Rusch D."/>
            <person name="Podicherti R."/>
            <person name="Tsui H.-C.T."/>
            <person name="Winkler M.E."/>
        </authorList>
    </citation>
    <scope>NUCLEOTIDE SEQUENCE</scope>
</reference>
<dbReference type="PANTHER" id="PTHR18968:SF120">
    <property type="entry name" value="ACETOLACTATE SYNTHASE LARGE SUBUNIT"/>
    <property type="match status" value="1"/>
</dbReference>
<evidence type="ECO:0000313" key="3">
    <source>
        <dbReference type="EMBL" id="SVC50515.1"/>
    </source>
</evidence>
<dbReference type="AlphaFoldDB" id="A0A382MQW3"/>
<evidence type="ECO:0000259" key="2">
    <source>
        <dbReference type="Pfam" id="PF02776"/>
    </source>
</evidence>
<dbReference type="GO" id="GO:0003984">
    <property type="term" value="F:acetolactate synthase activity"/>
    <property type="evidence" value="ECO:0007669"/>
    <property type="project" value="TreeGrafter"/>
</dbReference>
<feature type="non-terminal residue" evidence="3">
    <location>
        <position position="52"/>
    </location>
</feature>
<dbReference type="Pfam" id="PF02776">
    <property type="entry name" value="TPP_enzyme_N"/>
    <property type="match status" value="1"/>
</dbReference>
<feature type="non-terminal residue" evidence="3">
    <location>
        <position position="1"/>
    </location>
</feature>
<evidence type="ECO:0000256" key="1">
    <source>
        <dbReference type="ARBA" id="ARBA00007812"/>
    </source>
</evidence>
<comment type="similarity">
    <text evidence="1">Belongs to the TPP enzyme family.</text>
</comment>
<dbReference type="GO" id="GO:0030976">
    <property type="term" value="F:thiamine pyrophosphate binding"/>
    <property type="evidence" value="ECO:0007669"/>
    <property type="project" value="InterPro"/>
</dbReference>
<gene>
    <name evidence="3" type="ORF">METZ01_LOCUS303369</name>
</gene>